<dbReference type="Proteomes" id="UP000649075">
    <property type="component" value="Unassembled WGS sequence"/>
</dbReference>
<protein>
    <submittedName>
        <fullName evidence="1">Uncharacterized protein</fullName>
    </submittedName>
</protein>
<dbReference type="RefSeq" id="WP_186999389.1">
    <property type="nucleotide sequence ID" value="NZ_JACRWH010000039.1"/>
</dbReference>
<gene>
    <name evidence="1" type="ORF">H8911_08835</name>
</gene>
<sequence>MSKINSLLLMTGCSSTPTITNTNNIKEYILKDNVAYDSFSSYSDSDTIIRLPNG</sequence>
<keyword evidence="2" id="KW-1185">Reference proteome</keyword>
<accession>A0ABR7KJD6</accession>
<name>A0ABR7KJD6_9FIRM</name>
<proteinExistence type="predicted"/>
<organism evidence="1 2">
    <name type="scientific">Holdemanella hominis</name>
    <dbReference type="NCBI Taxonomy" id="2764327"/>
    <lineage>
        <taxon>Bacteria</taxon>
        <taxon>Bacillati</taxon>
        <taxon>Bacillota</taxon>
        <taxon>Erysipelotrichia</taxon>
        <taxon>Erysipelotrichales</taxon>
        <taxon>Erysipelotrichaceae</taxon>
        <taxon>Holdemanella</taxon>
    </lineage>
</organism>
<reference evidence="1 2" key="1">
    <citation type="submission" date="2020-08" db="EMBL/GenBank/DDBJ databases">
        <authorList>
            <person name="Liu C."/>
            <person name="Sun Q."/>
        </authorList>
    </citation>
    <scope>NUCLEOTIDE SEQUENCE [LARGE SCALE GENOMIC DNA]</scope>
    <source>
        <strain evidence="1 2">L34</strain>
    </source>
</reference>
<comment type="caution">
    <text evidence="1">The sequence shown here is derived from an EMBL/GenBank/DDBJ whole genome shotgun (WGS) entry which is preliminary data.</text>
</comment>
<evidence type="ECO:0000313" key="1">
    <source>
        <dbReference type="EMBL" id="MBC6012825.1"/>
    </source>
</evidence>
<evidence type="ECO:0000313" key="2">
    <source>
        <dbReference type="Proteomes" id="UP000649075"/>
    </source>
</evidence>
<dbReference type="EMBL" id="JACRWH010000039">
    <property type="protein sequence ID" value="MBC6012825.1"/>
    <property type="molecule type" value="Genomic_DNA"/>
</dbReference>